<evidence type="ECO:0000256" key="11">
    <source>
        <dbReference type="ARBA" id="ARBA00023049"/>
    </source>
</evidence>
<dbReference type="InterPro" id="IPR008915">
    <property type="entry name" value="Peptidase_M50"/>
</dbReference>
<keyword evidence="11" id="KW-0482">Metalloprotease</keyword>
<dbReference type="GO" id="GO:0046872">
    <property type="term" value="F:metal ion binding"/>
    <property type="evidence" value="ECO:0007669"/>
    <property type="project" value="UniProtKB-KW"/>
</dbReference>
<dbReference type="RefSeq" id="WP_014262953.1">
    <property type="nucleotide sequence ID" value="NC_016630.1"/>
</dbReference>
<name>D6GQI7_FILAD</name>
<evidence type="ECO:0000256" key="9">
    <source>
        <dbReference type="ARBA" id="ARBA00022833"/>
    </source>
</evidence>
<dbReference type="AlphaFoldDB" id="D6GQI7"/>
<keyword evidence="9" id="KW-0862">Zinc</keyword>
<sequence>MNSINSMLLSLPGILMAISFHECAHAYVAHLMGDDTAKDAGRISINPLHHIDPFGFLMLLLVHFGWAKPVPVVESNFRNRKLGSFLVSIAGVTMNIILAMVLGVIWRLLSSVIQQESFDSIMILAVYINIYFAAFNLIPIPPLDGYRILSLVLPYSWKYKLYEYERYSFLILIVLLYTKVLYIVLTPMVFVISTIVFFVTGPLG</sequence>
<feature type="transmembrane region" description="Helical" evidence="13">
    <location>
        <begin position="167"/>
        <end position="199"/>
    </location>
</feature>
<organism evidence="15 16">
    <name type="scientific">Filifactor alocis (strain ATCC 35896 / CCUG 47790 / D40 B5)</name>
    <name type="common">Fusobacterium alocis</name>
    <dbReference type="NCBI Taxonomy" id="546269"/>
    <lineage>
        <taxon>Bacteria</taxon>
        <taxon>Bacillati</taxon>
        <taxon>Bacillota</taxon>
        <taxon>Clostridia</taxon>
        <taxon>Peptostreptococcales</taxon>
        <taxon>Filifactoraceae</taxon>
        <taxon>Filifactor</taxon>
    </lineage>
</organism>
<evidence type="ECO:0000259" key="14">
    <source>
        <dbReference type="Pfam" id="PF02163"/>
    </source>
</evidence>
<feature type="transmembrane region" description="Helical" evidence="13">
    <location>
        <begin position="85"/>
        <end position="109"/>
    </location>
</feature>
<keyword evidence="12 13" id="KW-0472">Membrane</keyword>
<dbReference type="OrthoDB" id="9800627at2"/>
<keyword evidence="16" id="KW-1185">Reference proteome</keyword>
<comment type="cofactor">
    <cofactor evidence="1">
        <name>Zn(2+)</name>
        <dbReference type="ChEBI" id="CHEBI:29105"/>
    </cofactor>
</comment>
<evidence type="ECO:0000256" key="5">
    <source>
        <dbReference type="ARBA" id="ARBA00022670"/>
    </source>
</evidence>
<dbReference type="PANTHER" id="PTHR35864:SF1">
    <property type="entry name" value="ZINC METALLOPROTEASE YWHC-RELATED"/>
    <property type="match status" value="1"/>
</dbReference>
<gene>
    <name evidence="15" type="ordered locus">HMPREF0389_00962</name>
</gene>
<feature type="transmembrane region" description="Helical" evidence="13">
    <location>
        <begin position="54"/>
        <end position="73"/>
    </location>
</feature>
<dbReference type="HOGENOM" id="CLU_086979_1_1_9"/>
<keyword evidence="7" id="KW-0479">Metal-binding</keyword>
<feature type="domain" description="Peptidase M50" evidence="14">
    <location>
        <begin position="115"/>
        <end position="154"/>
    </location>
</feature>
<evidence type="ECO:0000256" key="7">
    <source>
        <dbReference type="ARBA" id="ARBA00022723"/>
    </source>
</evidence>
<evidence type="ECO:0000256" key="12">
    <source>
        <dbReference type="ARBA" id="ARBA00023136"/>
    </source>
</evidence>
<evidence type="ECO:0000313" key="16">
    <source>
        <dbReference type="Proteomes" id="UP000007468"/>
    </source>
</evidence>
<comment type="subcellular location">
    <subcellularLocation>
        <location evidence="2">Cell membrane</location>
        <topology evidence="2">Multi-pass membrane protein</topology>
    </subcellularLocation>
</comment>
<keyword evidence="6 13" id="KW-0812">Transmembrane</keyword>
<feature type="transmembrane region" description="Helical" evidence="13">
    <location>
        <begin position="121"/>
        <end position="140"/>
    </location>
</feature>
<protein>
    <submittedName>
        <fullName evidence="15">Peptidase, M50 family</fullName>
        <ecNumber evidence="15">3.4.24.-</ecNumber>
    </submittedName>
</protein>
<dbReference type="Proteomes" id="UP000007468">
    <property type="component" value="Chromosome"/>
</dbReference>
<accession>D6GQI7</accession>
<evidence type="ECO:0000256" key="1">
    <source>
        <dbReference type="ARBA" id="ARBA00001947"/>
    </source>
</evidence>
<evidence type="ECO:0000256" key="3">
    <source>
        <dbReference type="ARBA" id="ARBA00007931"/>
    </source>
</evidence>
<evidence type="ECO:0000313" key="15">
    <source>
        <dbReference type="EMBL" id="EFE29040.2"/>
    </source>
</evidence>
<dbReference type="GO" id="GO:0008237">
    <property type="term" value="F:metallopeptidase activity"/>
    <property type="evidence" value="ECO:0007669"/>
    <property type="project" value="UniProtKB-KW"/>
</dbReference>
<evidence type="ECO:0000256" key="13">
    <source>
        <dbReference type="SAM" id="Phobius"/>
    </source>
</evidence>
<keyword evidence="10 13" id="KW-1133">Transmembrane helix</keyword>
<dbReference type="Pfam" id="PF02163">
    <property type="entry name" value="Peptidase_M50"/>
    <property type="match status" value="1"/>
</dbReference>
<keyword evidence="5" id="KW-0645">Protease</keyword>
<evidence type="ECO:0000256" key="10">
    <source>
        <dbReference type="ARBA" id="ARBA00022989"/>
    </source>
</evidence>
<reference evidence="16" key="1">
    <citation type="submission" date="2010-12" db="EMBL/GenBank/DDBJ databases">
        <title>The genome sequence of Filifactor alocis strain ATCC 35896.</title>
        <authorList>
            <consortium name="The Broad Institute Genome Sequencing Platform"/>
            <person name="Ward D."/>
            <person name="Earl A."/>
            <person name="Feldgarden M."/>
            <person name="Young S.K."/>
            <person name="Gargeya S."/>
            <person name="Zeng Q."/>
            <person name="Alvarado L."/>
            <person name="Berlin A."/>
            <person name="Bochicchio J."/>
            <person name="Chapman S.B."/>
            <person name="Chen Z."/>
            <person name="Freedman E."/>
            <person name="Gellesch M."/>
            <person name="Goldberg J."/>
            <person name="Griggs A."/>
            <person name="Gujja S."/>
            <person name="Heilman E."/>
            <person name="Heiman D."/>
            <person name="Howarth C."/>
            <person name="Mehta T."/>
            <person name="Neiman D."/>
            <person name="Pearson M."/>
            <person name="Roberts A."/>
            <person name="Saif S."/>
            <person name="Shea T."/>
            <person name="Shenoy N."/>
            <person name="Sisk P."/>
            <person name="Stolte C."/>
            <person name="Sykes S."/>
            <person name="White J."/>
            <person name="Yandava C."/>
            <person name="Izard J."/>
            <person name="Blanton J.M."/>
            <person name="Baranova O.V."/>
            <person name="Tanner A.C."/>
            <person name="Dewhirst F.E."/>
            <person name="Haas B."/>
            <person name="Nusbaum C."/>
            <person name="Birren B."/>
        </authorList>
    </citation>
    <scope>NUCLEOTIDE SEQUENCE [LARGE SCALE GENOMIC DNA]</scope>
    <source>
        <strain evidence="16">ATCC 35896 / D40 B5</strain>
    </source>
</reference>
<dbReference type="PANTHER" id="PTHR35864">
    <property type="entry name" value="ZINC METALLOPROTEASE MJ0611-RELATED"/>
    <property type="match status" value="1"/>
</dbReference>
<comment type="similarity">
    <text evidence="3">Belongs to the peptidase M50B family.</text>
</comment>
<dbReference type="STRING" id="546269.HMPREF0389_00962"/>
<evidence type="ECO:0000256" key="4">
    <source>
        <dbReference type="ARBA" id="ARBA00022475"/>
    </source>
</evidence>
<evidence type="ECO:0000256" key="8">
    <source>
        <dbReference type="ARBA" id="ARBA00022801"/>
    </source>
</evidence>
<dbReference type="EC" id="3.4.24.-" evidence="15"/>
<dbReference type="GO" id="GO:0005886">
    <property type="term" value="C:plasma membrane"/>
    <property type="evidence" value="ECO:0007669"/>
    <property type="project" value="UniProtKB-SubCell"/>
</dbReference>
<dbReference type="eggNOG" id="COG1994">
    <property type="taxonomic scope" value="Bacteria"/>
</dbReference>
<dbReference type="EMBL" id="CP002390">
    <property type="protein sequence ID" value="EFE29040.2"/>
    <property type="molecule type" value="Genomic_DNA"/>
</dbReference>
<dbReference type="InterPro" id="IPR052348">
    <property type="entry name" value="Metallopeptidase_M50B"/>
</dbReference>
<dbReference type="GO" id="GO:0006508">
    <property type="term" value="P:proteolysis"/>
    <property type="evidence" value="ECO:0007669"/>
    <property type="project" value="UniProtKB-KW"/>
</dbReference>
<dbReference type="PATRIC" id="fig|546269.5.peg.1467"/>
<dbReference type="InterPro" id="IPR044537">
    <property type="entry name" value="Rip2-like"/>
</dbReference>
<dbReference type="CDD" id="cd06158">
    <property type="entry name" value="S2P-M50_like_1"/>
    <property type="match status" value="1"/>
</dbReference>
<dbReference type="KEGG" id="faa:HMPREF0389_00962"/>
<proteinExistence type="inferred from homology"/>
<evidence type="ECO:0000256" key="6">
    <source>
        <dbReference type="ARBA" id="ARBA00022692"/>
    </source>
</evidence>
<keyword evidence="4" id="KW-1003">Cell membrane</keyword>
<evidence type="ECO:0000256" key="2">
    <source>
        <dbReference type="ARBA" id="ARBA00004651"/>
    </source>
</evidence>
<keyword evidence="8 15" id="KW-0378">Hydrolase</keyword>